<keyword evidence="2" id="KW-1185">Reference proteome</keyword>
<evidence type="ECO:0000313" key="2">
    <source>
        <dbReference type="Proteomes" id="UP001162483"/>
    </source>
</evidence>
<protein>
    <recommendedName>
        <fullName evidence="3">Transposase Tc1-like domain-containing protein</fullName>
    </recommendedName>
</protein>
<gene>
    <name evidence="1" type="ORF">SPARVUS_LOCUS15191321</name>
</gene>
<dbReference type="EMBL" id="CATNWA010019828">
    <property type="protein sequence ID" value="CAI9615213.1"/>
    <property type="molecule type" value="Genomic_DNA"/>
</dbReference>
<reference evidence="1" key="1">
    <citation type="submission" date="2023-05" db="EMBL/GenBank/DDBJ databases">
        <authorList>
            <person name="Stuckert A."/>
        </authorList>
    </citation>
    <scope>NUCLEOTIDE SEQUENCE</scope>
</reference>
<name>A0ABN9H630_9NEOB</name>
<evidence type="ECO:0008006" key="3">
    <source>
        <dbReference type="Google" id="ProtNLM"/>
    </source>
</evidence>
<proteinExistence type="predicted"/>
<comment type="caution">
    <text evidence="1">The sequence shown here is derived from an EMBL/GenBank/DDBJ whole genome shotgun (WGS) entry which is preliminary data.</text>
</comment>
<organism evidence="1 2">
    <name type="scientific">Staurois parvus</name>
    <dbReference type="NCBI Taxonomy" id="386267"/>
    <lineage>
        <taxon>Eukaryota</taxon>
        <taxon>Metazoa</taxon>
        <taxon>Chordata</taxon>
        <taxon>Craniata</taxon>
        <taxon>Vertebrata</taxon>
        <taxon>Euteleostomi</taxon>
        <taxon>Amphibia</taxon>
        <taxon>Batrachia</taxon>
        <taxon>Anura</taxon>
        <taxon>Neobatrachia</taxon>
        <taxon>Ranoidea</taxon>
        <taxon>Ranidae</taxon>
        <taxon>Staurois</taxon>
    </lineage>
</organism>
<sequence length="52" mass="6195">MTKRGQRMKRTKRTVHRSRQLCTESIAKDLQTSRGFQIRTTTVHRELRLGCH</sequence>
<dbReference type="Proteomes" id="UP001162483">
    <property type="component" value="Unassembled WGS sequence"/>
</dbReference>
<accession>A0ABN9H630</accession>
<evidence type="ECO:0000313" key="1">
    <source>
        <dbReference type="EMBL" id="CAI9615213.1"/>
    </source>
</evidence>